<proteinExistence type="predicted"/>
<sequence>MEFEYLYFTVIITTYKIELIIFGHRLKDYHINTHLGDRVSEISNHFEKLHQFLIVEEHRLKKPLTIDQDIVKDNSNNVIDR</sequence>
<dbReference type="RefSeq" id="XP_020431012.1">
    <property type="nucleotide sequence ID" value="XM_020579173.1"/>
</dbReference>
<dbReference type="EMBL" id="ADBJ01000037">
    <property type="protein sequence ID" value="EFA78888.1"/>
    <property type="molecule type" value="Genomic_DNA"/>
</dbReference>
<accession>D3BHY8</accession>
<dbReference type="AlphaFoldDB" id="D3BHY8"/>
<organism evidence="1 2">
    <name type="scientific">Heterostelium pallidum (strain ATCC 26659 / Pp 5 / PN500)</name>
    <name type="common">Cellular slime mold</name>
    <name type="synonym">Polysphondylium pallidum</name>
    <dbReference type="NCBI Taxonomy" id="670386"/>
    <lineage>
        <taxon>Eukaryota</taxon>
        <taxon>Amoebozoa</taxon>
        <taxon>Evosea</taxon>
        <taxon>Eumycetozoa</taxon>
        <taxon>Dictyostelia</taxon>
        <taxon>Acytosteliales</taxon>
        <taxon>Acytosteliaceae</taxon>
        <taxon>Heterostelium</taxon>
    </lineage>
</organism>
<keyword evidence="2" id="KW-1185">Reference proteome</keyword>
<comment type="caution">
    <text evidence="1">The sequence shown here is derived from an EMBL/GenBank/DDBJ whole genome shotgun (WGS) entry which is preliminary data.</text>
</comment>
<dbReference type="InParanoid" id="D3BHY8"/>
<reference evidence="1 2" key="1">
    <citation type="journal article" date="2011" name="Genome Res.">
        <title>Phylogeny-wide analysis of social amoeba genomes highlights ancient origins for complex intercellular communication.</title>
        <authorList>
            <person name="Heidel A.J."/>
            <person name="Lawal H.M."/>
            <person name="Felder M."/>
            <person name="Schilde C."/>
            <person name="Helps N.R."/>
            <person name="Tunggal B."/>
            <person name="Rivero F."/>
            <person name="John U."/>
            <person name="Schleicher M."/>
            <person name="Eichinger L."/>
            <person name="Platzer M."/>
            <person name="Noegel A.A."/>
            <person name="Schaap P."/>
            <person name="Gloeckner G."/>
        </authorList>
    </citation>
    <scope>NUCLEOTIDE SEQUENCE [LARGE SCALE GENOMIC DNA]</scope>
    <source>
        <strain evidence="2">ATCC 26659 / Pp 5 / PN500</strain>
    </source>
</reference>
<dbReference type="GeneID" id="31363836"/>
<evidence type="ECO:0000313" key="1">
    <source>
        <dbReference type="EMBL" id="EFA78888.1"/>
    </source>
</evidence>
<gene>
    <name evidence="1" type="ORF">PPL_08356</name>
</gene>
<protein>
    <submittedName>
        <fullName evidence="1">Uncharacterized protein</fullName>
    </submittedName>
</protein>
<name>D3BHY8_HETP5</name>
<evidence type="ECO:0000313" key="2">
    <source>
        <dbReference type="Proteomes" id="UP000001396"/>
    </source>
</evidence>
<dbReference type="Proteomes" id="UP000001396">
    <property type="component" value="Unassembled WGS sequence"/>
</dbReference>